<dbReference type="GO" id="GO:0055088">
    <property type="term" value="P:lipid homeostasis"/>
    <property type="evidence" value="ECO:0007669"/>
    <property type="project" value="TreeGrafter"/>
</dbReference>
<feature type="transmembrane region" description="Helical" evidence="1">
    <location>
        <begin position="35"/>
        <end position="52"/>
    </location>
</feature>
<evidence type="ECO:0000313" key="3">
    <source>
        <dbReference type="EMBL" id="SGZ38067.1"/>
    </source>
</evidence>
<evidence type="ECO:0000259" key="2">
    <source>
        <dbReference type="Pfam" id="PF03109"/>
    </source>
</evidence>
<dbReference type="InterPro" id="IPR051130">
    <property type="entry name" value="Mito_struct-func_regulator"/>
</dbReference>
<organism evidence="3 4">
    <name type="scientific">Hanseniaspora guilliermondii</name>
    <dbReference type="NCBI Taxonomy" id="56406"/>
    <lineage>
        <taxon>Eukaryota</taxon>
        <taxon>Fungi</taxon>
        <taxon>Dikarya</taxon>
        <taxon>Ascomycota</taxon>
        <taxon>Saccharomycotina</taxon>
        <taxon>Saccharomycetes</taxon>
        <taxon>Saccharomycodales</taxon>
        <taxon>Saccharomycodaceae</taxon>
        <taxon>Hanseniaspora</taxon>
    </lineage>
</organism>
<dbReference type="AlphaFoldDB" id="A0A1L0AZE3"/>
<dbReference type="InterPro" id="IPR011009">
    <property type="entry name" value="Kinase-like_dom_sf"/>
</dbReference>
<dbReference type="EMBL" id="FQNF01000003">
    <property type="protein sequence ID" value="SGZ38067.1"/>
    <property type="molecule type" value="Genomic_DNA"/>
</dbReference>
<keyword evidence="1" id="KW-0812">Transmembrane</keyword>
<dbReference type="VEuPathDB" id="FungiDB:HGUI_00267"/>
<proteinExistence type="predicted"/>
<dbReference type="Pfam" id="PF03109">
    <property type="entry name" value="ABC1"/>
    <property type="match status" value="1"/>
</dbReference>
<evidence type="ECO:0000256" key="1">
    <source>
        <dbReference type="SAM" id="Phobius"/>
    </source>
</evidence>
<dbReference type="InterPro" id="IPR004147">
    <property type="entry name" value="ABC1_dom"/>
</dbReference>
<keyword evidence="4" id="KW-1185">Reference proteome</keyword>
<dbReference type="PANTHER" id="PTHR43173:SF19">
    <property type="entry name" value="AARF DOMAIN-CONTAINING PROTEIN KINASE 1"/>
    <property type="match status" value="1"/>
</dbReference>
<feature type="domain" description="ABC1 atypical kinase-like" evidence="2">
    <location>
        <begin position="125"/>
        <end position="374"/>
    </location>
</feature>
<dbReference type="OrthoDB" id="427480at2759"/>
<keyword evidence="1" id="KW-0472">Membrane</keyword>
<dbReference type="PANTHER" id="PTHR43173">
    <property type="entry name" value="ABC1 FAMILY PROTEIN"/>
    <property type="match status" value="1"/>
</dbReference>
<name>A0A1L0AZE3_9ASCO</name>
<evidence type="ECO:0000313" key="4">
    <source>
        <dbReference type="Proteomes" id="UP000183365"/>
    </source>
</evidence>
<dbReference type="GO" id="GO:0007005">
    <property type="term" value="P:mitochondrion organization"/>
    <property type="evidence" value="ECO:0007669"/>
    <property type="project" value="TreeGrafter"/>
</dbReference>
<dbReference type="GO" id="GO:0005743">
    <property type="term" value="C:mitochondrial inner membrane"/>
    <property type="evidence" value="ECO:0007669"/>
    <property type="project" value="TreeGrafter"/>
</dbReference>
<sequence>MSTKSKVGYSTNSLNTEKMLQFYKAKYEKYNKRKYYKYYVFGTILTLGFVGYQTSETANATLRYGYMSAKRIYNVTSALTKCIYYYSMTISKRDKMPIEEYSELLRNTHQKSADVALDAIQQNGECTQSSLEEIDSMFKKDIGKGIKDVFVEFDHEPIGVASLAQVHKAKIYNPDTGNIQEVAVKCQHPTLSTLVPLDVMLTSYIFQVLDWWFPEYSLVWLSEELRESIFVELDFNNERKNAEKTANHFNQKQFDFLTIPRVFDAHKRFIIMEFLTGSRLDAFDYEGYNISRSKVSNEIGKMVNEMIFDDSVGVHTDIHGGNIAIKYNPKKSDDFEVILYDHGLYRYPTVETRLLYSKFWLSLLNRDVEGMKKYLVLLGRINEDEFPLLAACLTGRSINTIVNEDLLNDTNDLALRENERNEMRERFLSSNSQGGDIFLQLMSILSKIPSVVLLLLKANDLNRHLQESVLSHDMSTQREYVLDTLRTYLMIGLYASRNILKNDTQQSLVKRWFINFKWSFRVFAFNWYIKFDNITTWIYSKIPFI</sequence>
<gene>
    <name evidence="3" type="ORF">HGUI_00267</name>
</gene>
<accession>A0A1L0AZE3</accession>
<reference evidence="4" key="1">
    <citation type="submission" date="2016-11" db="EMBL/GenBank/DDBJ databases">
        <authorList>
            <person name="Guldener U."/>
        </authorList>
    </citation>
    <scope>NUCLEOTIDE SEQUENCE [LARGE SCALE GENOMIC DNA]</scope>
</reference>
<keyword evidence="1" id="KW-1133">Transmembrane helix</keyword>
<dbReference type="Proteomes" id="UP000183365">
    <property type="component" value="Unassembled WGS sequence"/>
</dbReference>
<protein>
    <submittedName>
        <fullName evidence="3">Related to ABC1 family protein YLR253W</fullName>
    </submittedName>
</protein>
<dbReference type="SUPFAM" id="SSF56112">
    <property type="entry name" value="Protein kinase-like (PK-like)"/>
    <property type="match status" value="1"/>
</dbReference>